<protein>
    <submittedName>
        <fullName evidence="1">Uncharacterized protein</fullName>
    </submittedName>
</protein>
<organism evidence="1">
    <name type="scientific">marine sediment metagenome</name>
    <dbReference type="NCBI Taxonomy" id="412755"/>
    <lineage>
        <taxon>unclassified sequences</taxon>
        <taxon>metagenomes</taxon>
        <taxon>ecological metagenomes</taxon>
    </lineage>
</organism>
<dbReference type="AlphaFoldDB" id="A0A0F9JL36"/>
<name>A0A0F9JL36_9ZZZZ</name>
<sequence>MTTFGGVRGLAQVFIRSAVSRGLSSAATIRTLTTEGLTYRRTEMLADFREWAQVPAKADRIKAVRHDYRPSRDLFIETTGKQLRPFRYQIGVDVYNPETKERFHFVTNVGSERQLTIGEILDEALEPIKRSTEAYKSEITGYHVEAGFHQEGMEWG</sequence>
<proteinExistence type="predicted"/>
<gene>
    <name evidence="1" type="ORF">LCGC14_1439430</name>
</gene>
<dbReference type="EMBL" id="LAZR01009793">
    <property type="protein sequence ID" value="KKM70564.1"/>
    <property type="molecule type" value="Genomic_DNA"/>
</dbReference>
<reference evidence="1" key="1">
    <citation type="journal article" date="2015" name="Nature">
        <title>Complex archaea that bridge the gap between prokaryotes and eukaryotes.</title>
        <authorList>
            <person name="Spang A."/>
            <person name="Saw J.H."/>
            <person name="Jorgensen S.L."/>
            <person name="Zaremba-Niedzwiedzka K."/>
            <person name="Martijn J."/>
            <person name="Lind A.E."/>
            <person name="van Eijk R."/>
            <person name="Schleper C."/>
            <person name="Guy L."/>
            <person name="Ettema T.J."/>
        </authorList>
    </citation>
    <scope>NUCLEOTIDE SEQUENCE</scope>
</reference>
<accession>A0A0F9JL36</accession>
<evidence type="ECO:0000313" key="1">
    <source>
        <dbReference type="EMBL" id="KKM70564.1"/>
    </source>
</evidence>
<comment type="caution">
    <text evidence="1">The sequence shown here is derived from an EMBL/GenBank/DDBJ whole genome shotgun (WGS) entry which is preliminary data.</text>
</comment>